<evidence type="ECO:0000256" key="8">
    <source>
        <dbReference type="SAM" id="Phobius"/>
    </source>
</evidence>
<gene>
    <name evidence="10" type="ORF">WJU16_24580</name>
</gene>
<keyword evidence="5 10" id="KW-0418">Kinase</keyword>
<dbReference type="Gene3D" id="3.30.565.10">
    <property type="entry name" value="Histidine kinase-like ATPase, C-terminal domain"/>
    <property type="match status" value="1"/>
</dbReference>
<evidence type="ECO:0000256" key="6">
    <source>
        <dbReference type="ARBA" id="ARBA00022840"/>
    </source>
</evidence>
<keyword evidence="8" id="KW-0812">Transmembrane</keyword>
<reference evidence="11" key="1">
    <citation type="submission" date="2024-03" db="EMBL/GenBank/DDBJ databases">
        <title>Chitinophaga horti sp. nov., isolated from garden soil.</title>
        <authorList>
            <person name="Lee D.S."/>
            <person name="Han D.M."/>
            <person name="Baek J.H."/>
            <person name="Choi D.G."/>
            <person name="Jeon J.H."/>
            <person name="Jeon C.O."/>
        </authorList>
    </citation>
    <scope>NUCLEOTIDE SEQUENCE [LARGE SCALE GENOMIC DNA]</scope>
    <source>
        <strain evidence="11">GPA1</strain>
    </source>
</reference>
<evidence type="ECO:0000256" key="5">
    <source>
        <dbReference type="ARBA" id="ARBA00022777"/>
    </source>
</evidence>
<keyword evidence="11" id="KW-1185">Reference proteome</keyword>
<dbReference type="Gene3D" id="1.25.40.10">
    <property type="entry name" value="Tetratricopeptide repeat domain"/>
    <property type="match status" value="2"/>
</dbReference>
<keyword evidence="3" id="KW-0808">Transferase</keyword>
<dbReference type="PRINTS" id="PR00344">
    <property type="entry name" value="BCTRLSENSOR"/>
</dbReference>
<keyword evidence="8" id="KW-0472">Membrane</keyword>
<dbReference type="EMBL" id="CP149822">
    <property type="protein sequence ID" value="WZN41143.1"/>
    <property type="molecule type" value="Genomic_DNA"/>
</dbReference>
<dbReference type="EC" id="2.7.13.3" evidence="2"/>
<dbReference type="InterPro" id="IPR004358">
    <property type="entry name" value="Sig_transdc_His_kin-like_C"/>
</dbReference>
<evidence type="ECO:0000256" key="4">
    <source>
        <dbReference type="ARBA" id="ARBA00022741"/>
    </source>
</evidence>
<evidence type="ECO:0000313" key="10">
    <source>
        <dbReference type="EMBL" id="WZN41143.1"/>
    </source>
</evidence>
<evidence type="ECO:0000259" key="9">
    <source>
        <dbReference type="PROSITE" id="PS50109"/>
    </source>
</evidence>
<dbReference type="InterPro" id="IPR036890">
    <property type="entry name" value="HATPase_C_sf"/>
</dbReference>
<dbReference type="SUPFAM" id="SSF48452">
    <property type="entry name" value="TPR-like"/>
    <property type="match status" value="2"/>
</dbReference>
<dbReference type="Gene3D" id="1.10.287.130">
    <property type="match status" value="1"/>
</dbReference>
<evidence type="ECO:0000256" key="1">
    <source>
        <dbReference type="ARBA" id="ARBA00000085"/>
    </source>
</evidence>
<evidence type="ECO:0000256" key="7">
    <source>
        <dbReference type="ARBA" id="ARBA00023012"/>
    </source>
</evidence>
<dbReference type="Proteomes" id="UP001485459">
    <property type="component" value="Chromosome"/>
</dbReference>
<keyword evidence="4" id="KW-0547">Nucleotide-binding</keyword>
<keyword evidence="8" id="KW-1133">Transmembrane helix</keyword>
<feature type="transmembrane region" description="Helical" evidence="8">
    <location>
        <begin position="353"/>
        <end position="371"/>
    </location>
</feature>
<dbReference type="PANTHER" id="PTHR42878">
    <property type="entry name" value="TWO-COMPONENT HISTIDINE KINASE"/>
    <property type="match status" value="1"/>
</dbReference>
<dbReference type="PROSITE" id="PS50109">
    <property type="entry name" value="HIS_KIN"/>
    <property type="match status" value="1"/>
</dbReference>
<dbReference type="InterPro" id="IPR036097">
    <property type="entry name" value="HisK_dim/P_sf"/>
</dbReference>
<accession>A0ABZ2YMZ8</accession>
<protein>
    <recommendedName>
        <fullName evidence="2">histidine kinase</fullName>
        <ecNumber evidence="2">2.7.13.3</ecNumber>
    </recommendedName>
</protein>
<dbReference type="RefSeq" id="WP_341836002.1">
    <property type="nucleotide sequence ID" value="NZ_CP149822.1"/>
</dbReference>
<dbReference type="PANTHER" id="PTHR42878:SF7">
    <property type="entry name" value="SENSOR HISTIDINE KINASE GLRK"/>
    <property type="match status" value="1"/>
</dbReference>
<dbReference type="GO" id="GO:0016301">
    <property type="term" value="F:kinase activity"/>
    <property type="evidence" value="ECO:0007669"/>
    <property type="project" value="UniProtKB-KW"/>
</dbReference>
<dbReference type="Pfam" id="PF02518">
    <property type="entry name" value="HATPase_c"/>
    <property type="match status" value="1"/>
</dbReference>
<dbReference type="SMART" id="SM00387">
    <property type="entry name" value="HATPase_c"/>
    <property type="match status" value="1"/>
</dbReference>
<dbReference type="SUPFAM" id="SSF55874">
    <property type="entry name" value="ATPase domain of HSP90 chaperone/DNA topoisomerase II/histidine kinase"/>
    <property type="match status" value="1"/>
</dbReference>
<dbReference type="SUPFAM" id="SSF47384">
    <property type="entry name" value="Homodimeric domain of signal transducing histidine kinase"/>
    <property type="match status" value="1"/>
</dbReference>
<comment type="catalytic activity">
    <reaction evidence="1">
        <text>ATP + protein L-histidine = ADP + protein N-phospho-L-histidine.</text>
        <dbReference type="EC" id="2.7.13.3"/>
    </reaction>
</comment>
<proteinExistence type="predicted"/>
<evidence type="ECO:0000256" key="3">
    <source>
        <dbReference type="ARBA" id="ARBA00022679"/>
    </source>
</evidence>
<name>A0ABZ2YMZ8_9BACT</name>
<dbReference type="InterPro" id="IPR003594">
    <property type="entry name" value="HATPase_dom"/>
</dbReference>
<sequence>MHYRRIRAYLLCCVLTIVCAHKSAGQLQHIRQLQQSLASTTDSLAYIDALVDLADYYHYRQGDSVRYYAEMALAMAERHGYERGIAGAITGKGVYYMTRNNYLSSRFNNDALRMYRKMGDSTRVSLLLNNIAINFIFDGNYAKCIDKLHEADRVAQRAPKDTVRAMVLLNLLEMDTSLTKRQRDSMLVIARRTATRWKDEVMLNACLQYEANRMYVAGGVKESLVMMEGALADAERIGNYSFMAFIHGDIGRMILESGGDTDLSMHHLTEGLTIATNQQFFYTASLLLPELMKLCEQTGDTAKAYQYAQQQLQLSEKAVIELQSSGFTYFDFVLNERNLRDAQERQAAQKRTIYLLILLTLVTGGLLFFVYRSRLQTRRMARIQQERNRELEDWDQFHNMLISVMAHDLRAPFSNILGITQLINMTGQLSPEEIKVMMGSLTKTSEESIRFMEGLLAWIGTKRKGGKFTTESFMVEDVVREANHFFAPAQEEKNVRLEIDESVEGQAVYAEKNMLGFICRNILNNATKYAAKGKPIVVRAFIEGDSLVTAVTNHGKELSEAEINKIFHPEQKSMAAKDGLKGAGIAMIISQDMLERMHGRIWAESEPGVGTTFYFALPRNVQAGKAVTA</sequence>
<evidence type="ECO:0000313" key="11">
    <source>
        <dbReference type="Proteomes" id="UP001485459"/>
    </source>
</evidence>
<keyword evidence="6" id="KW-0067">ATP-binding</keyword>
<organism evidence="10 11">
    <name type="scientific">Chitinophaga pollutisoli</name>
    <dbReference type="NCBI Taxonomy" id="3133966"/>
    <lineage>
        <taxon>Bacteria</taxon>
        <taxon>Pseudomonadati</taxon>
        <taxon>Bacteroidota</taxon>
        <taxon>Chitinophagia</taxon>
        <taxon>Chitinophagales</taxon>
        <taxon>Chitinophagaceae</taxon>
        <taxon>Chitinophaga</taxon>
    </lineage>
</organism>
<dbReference type="InterPro" id="IPR011990">
    <property type="entry name" value="TPR-like_helical_dom_sf"/>
</dbReference>
<evidence type="ECO:0000256" key="2">
    <source>
        <dbReference type="ARBA" id="ARBA00012438"/>
    </source>
</evidence>
<feature type="domain" description="Histidine kinase" evidence="9">
    <location>
        <begin position="404"/>
        <end position="621"/>
    </location>
</feature>
<dbReference type="InterPro" id="IPR050351">
    <property type="entry name" value="BphY/WalK/GraS-like"/>
</dbReference>
<dbReference type="InterPro" id="IPR005467">
    <property type="entry name" value="His_kinase_dom"/>
</dbReference>
<keyword evidence="7" id="KW-0902">Two-component regulatory system</keyword>